<evidence type="ECO:0000256" key="6">
    <source>
        <dbReference type="ARBA" id="ARBA00023128"/>
    </source>
</evidence>
<protein>
    <submittedName>
        <fullName evidence="8">Tetratricopeptide repeat protein</fullName>
    </submittedName>
</protein>
<organism evidence="8 9">
    <name type="scientific">Ancylostoma caninum</name>
    <name type="common">Dog hookworm</name>
    <dbReference type="NCBI Taxonomy" id="29170"/>
    <lineage>
        <taxon>Eukaryota</taxon>
        <taxon>Metazoa</taxon>
        <taxon>Ecdysozoa</taxon>
        <taxon>Nematoda</taxon>
        <taxon>Chromadorea</taxon>
        <taxon>Rhabditida</taxon>
        <taxon>Rhabditina</taxon>
        <taxon>Rhabditomorpha</taxon>
        <taxon>Strongyloidea</taxon>
        <taxon>Ancylostomatidae</taxon>
        <taxon>Ancylostomatinae</taxon>
        <taxon>Ancylostoma</taxon>
    </lineage>
</organism>
<keyword evidence="3" id="KW-0677">Repeat</keyword>
<dbReference type="PANTHER" id="PTHR13143:SF6">
    <property type="entry name" value="TETRATRICOPEPTIDE REPEAT PROTEIN 19, MITOCHONDRIAL"/>
    <property type="match status" value="1"/>
</dbReference>
<keyword evidence="6" id="KW-0496">Mitochondrion</keyword>
<dbReference type="GO" id="GO:0034551">
    <property type="term" value="P:mitochondrial respiratory chain complex III assembly"/>
    <property type="evidence" value="ECO:0007669"/>
    <property type="project" value="InterPro"/>
</dbReference>
<evidence type="ECO:0000256" key="7">
    <source>
        <dbReference type="PROSITE-ProRule" id="PRU00339"/>
    </source>
</evidence>
<dbReference type="PANTHER" id="PTHR13143">
    <property type="entry name" value="TETRATRICOPEPTIDE REPEAT PROTEIN 19"/>
    <property type="match status" value="1"/>
</dbReference>
<comment type="subcellular location">
    <subcellularLocation>
        <location evidence="1">Mitochondrion</location>
    </subcellularLocation>
</comment>
<comment type="similarity">
    <text evidence="2">Belongs to the TTC19 family.</text>
</comment>
<dbReference type="AlphaFoldDB" id="A0A368FMQ0"/>
<keyword evidence="5" id="KW-0809">Transit peptide</keyword>
<dbReference type="InterPro" id="IPR040395">
    <property type="entry name" value="TTC19"/>
</dbReference>
<evidence type="ECO:0000256" key="1">
    <source>
        <dbReference type="ARBA" id="ARBA00004173"/>
    </source>
</evidence>
<dbReference type="STRING" id="29170.A0A368FMQ0"/>
<gene>
    <name evidence="8" type="ORF">ANCCAN_20704</name>
</gene>
<evidence type="ECO:0000256" key="3">
    <source>
        <dbReference type="ARBA" id="ARBA00022737"/>
    </source>
</evidence>
<evidence type="ECO:0000256" key="2">
    <source>
        <dbReference type="ARBA" id="ARBA00008219"/>
    </source>
</evidence>
<evidence type="ECO:0000256" key="4">
    <source>
        <dbReference type="ARBA" id="ARBA00022803"/>
    </source>
</evidence>
<reference evidence="8 9" key="1">
    <citation type="submission" date="2014-10" db="EMBL/GenBank/DDBJ databases">
        <title>Draft genome of the hookworm Ancylostoma caninum.</title>
        <authorList>
            <person name="Mitreva M."/>
        </authorList>
    </citation>
    <scope>NUCLEOTIDE SEQUENCE [LARGE SCALE GENOMIC DNA]</scope>
    <source>
        <strain evidence="8 9">Baltimore</strain>
    </source>
</reference>
<keyword evidence="4 7" id="KW-0802">TPR repeat</keyword>
<dbReference type="GO" id="GO:0005743">
    <property type="term" value="C:mitochondrial inner membrane"/>
    <property type="evidence" value="ECO:0007669"/>
    <property type="project" value="TreeGrafter"/>
</dbReference>
<dbReference type="Pfam" id="PF13181">
    <property type="entry name" value="TPR_8"/>
    <property type="match status" value="1"/>
</dbReference>
<accession>A0A368FMQ0</accession>
<dbReference type="OrthoDB" id="5986190at2759"/>
<dbReference type="InterPro" id="IPR019734">
    <property type="entry name" value="TPR_rpt"/>
</dbReference>
<dbReference type="Pfam" id="PF13374">
    <property type="entry name" value="TPR_10"/>
    <property type="match status" value="1"/>
</dbReference>
<dbReference type="PROSITE" id="PS50005">
    <property type="entry name" value="TPR"/>
    <property type="match status" value="1"/>
</dbReference>
<feature type="repeat" description="TPR" evidence="7">
    <location>
        <begin position="124"/>
        <end position="157"/>
    </location>
</feature>
<dbReference type="InterPro" id="IPR011990">
    <property type="entry name" value="TPR-like_helical_dom_sf"/>
</dbReference>
<dbReference type="Proteomes" id="UP000252519">
    <property type="component" value="Unassembled WGS sequence"/>
</dbReference>
<dbReference type="EMBL" id="JOJR01000916">
    <property type="protein sequence ID" value="RCN33466.1"/>
    <property type="molecule type" value="Genomic_DNA"/>
</dbReference>
<name>A0A368FMQ0_ANCCA</name>
<dbReference type="Gene3D" id="1.25.40.10">
    <property type="entry name" value="Tetratricopeptide repeat domain"/>
    <property type="match status" value="2"/>
</dbReference>
<evidence type="ECO:0000313" key="8">
    <source>
        <dbReference type="EMBL" id="RCN33466.1"/>
    </source>
</evidence>
<evidence type="ECO:0000256" key="5">
    <source>
        <dbReference type="ARBA" id="ARBA00022946"/>
    </source>
</evidence>
<keyword evidence="9" id="KW-1185">Reference proteome</keyword>
<comment type="caution">
    <text evidence="8">The sequence shown here is derived from an EMBL/GenBank/DDBJ whole genome shotgun (WGS) entry which is preliminary data.</text>
</comment>
<proteinExistence type="inferred from homology"/>
<sequence>LRTVCYRRLAGSVCRTISSHNDSLASIGRYSRRRDYNHNRRDYGGWQSRRRWFAAGAPLLGLSWLVTIKDALGIEPVVLDKDSLKEKVKQSWLHRKYGRYREAIEILELALVEAEQRKELLPITRVYDELANTYYEMGNLEEALKYFQIVVNRLVTLHGKRDNDPEFIGVSLKLADIFAQKGQLDDAETGFSHCVRKQMQVVDEHMKKYSVAQGALVEDRHVVDSQGPIFTDPIALFGMALERFAHFLVTYRDETRLREAEEYMDEVMKKVLELPSSSVKISYQLYGSSSFHTINLLNNFGAALIIKNRFESALKYLSIGIDRILYVNECASMIPGYYCNYAEALFHVGRKAEALEYARKAVLLSKSEEPRIQNYAKKYLRDLEKDAKEKRQRSWWFF</sequence>
<dbReference type="SMART" id="SM00028">
    <property type="entry name" value="TPR"/>
    <property type="match status" value="3"/>
</dbReference>
<evidence type="ECO:0000313" key="9">
    <source>
        <dbReference type="Proteomes" id="UP000252519"/>
    </source>
</evidence>
<dbReference type="SUPFAM" id="SSF48452">
    <property type="entry name" value="TPR-like"/>
    <property type="match status" value="1"/>
</dbReference>
<feature type="non-terminal residue" evidence="8">
    <location>
        <position position="1"/>
    </location>
</feature>